<dbReference type="HOGENOM" id="CLU_2414921_0_0_1"/>
<reference evidence="3" key="2">
    <citation type="submission" date="2015-01" db="EMBL/GenBank/DDBJ databases">
        <title>Evolutionary Origins and Diversification of the Mycorrhizal Mutualists.</title>
        <authorList>
            <consortium name="DOE Joint Genome Institute"/>
            <consortium name="Mycorrhizal Genomics Consortium"/>
            <person name="Kohler A."/>
            <person name="Kuo A."/>
            <person name="Nagy L.G."/>
            <person name="Floudas D."/>
            <person name="Copeland A."/>
            <person name="Barry K.W."/>
            <person name="Cichocki N."/>
            <person name="Veneault-Fourrey C."/>
            <person name="LaButti K."/>
            <person name="Lindquist E.A."/>
            <person name="Lipzen A."/>
            <person name="Lundell T."/>
            <person name="Morin E."/>
            <person name="Murat C."/>
            <person name="Riley R."/>
            <person name="Ohm R."/>
            <person name="Sun H."/>
            <person name="Tunlid A."/>
            <person name="Henrissat B."/>
            <person name="Grigoriev I.V."/>
            <person name="Hibbett D.S."/>
            <person name="Martin F."/>
        </authorList>
    </citation>
    <scope>NUCLEOTIDE SEQUENCE [LARGE SCALE GENOMIC DNA]</scope>
    <source>
        <strain evidence="3">MUT 4182</strain>
    </source>
</reference>
<evidence type="ECO:0000313" key="2">
    <source>
        <dbReference type="EMBL" id="KIO29356.1"/>
    </source>
</evidence>
<keyword evidence="3" id="KW-1185">Reference proteome</keyword>
<dbReference type="AlphaFoldDB" id="A0A0C3QN16"/>
<dbReference type="Proteomes" id="UP000054248">
    <property type="component" value="Unassembled WGS sequence"/>
</dbReference>
<accession>A0A0C3QN16</accession>
<feature type="region of interest" description="Disordered" evidence="1">
    <location>
        <begin position="31"/>
        <end position="50"/>
    </location>
</feature>
<evidence type="ECO:0000313" key="3">
    <source>
        <dbReference type="Proteomes" id="UP000054248"/>
    </source>
</evidence>
<name>A0A0C3QN16_9AGAM</name>
<gene>
    <name evidence="2" type="ORF">M407DRAFT_171026</name>
</gene>
<protein>
    <submittedName>
        <fullName evidence="2">Uncharacterized protein</fullName>
    </submittedName>
</protein>
<organism evidence="2 3">
    <name type="scientific">Tulasnella calospora MUT 4182</name>
    <dbReference type="NCBI Taxonomy" id="1051891"/>
    <lineage>
        <taxon>Eukaryota</taxon>
        <taxon>Fungi</taxon>
        <taxon>Dikarya</taxon>
        <taxon>Basidiomycota</taxon>
        <taxon>Agaricomycotina</taxon>
        <taxon>Agaricomycetes</taxon>
        <taxon>Cantharellales</taxon>
        <taxon>Tulasnellaceae</taxon>
        <taxon>Tulasnella</taxon>
    </lineage>
</organism>
<reference evidence="2 3" key="1">
    <citation type="submission" date="2014-04" db="EMBL/GenBank/DDBJ databases">
        <authorList>
            <consortium name="DOE Joint Genome Institute"/>
            <person name="Kuo A."/>
            <person name="Girlanda M."/>
            <person name="Perotto S."/>
            <person name="Kohler A."/>
            <person name="Nagy L.G."/>
            <person name="Floudas D."/>
            <person name="Copeland A."/>
            <person name="Barry K.W."/>
            <person name="Cichocki N."/>
            <person name="Veneault-Fourrey C."/>
            <person name="LaButti K."/>
            <person name="Lindquist E.A."/>
            <person name="Lipzen A."/>
            <person name="Lundell T."/>
            <person name="Morin E."/>
            <person name="Murat C."/>
            <person name="Sun H."/>
            <person name="Tunlid A."/>
            <person name="Henrissat B."/>
            <person name="Grigoriev I.V."/>
            <person name="Hibbett D.S."/>
            <person name="Martin F."/>
            <person name="Nordberg H.P."/>
            <person name="Cantor M.N."/>
            <person name="Hua S.X."/>
        </authorList>
    </citation>
    <scope>NUCLEOTIDE SEQUENCE [LARGE SCALE GENOMIC DNA]</scope>
    <source>
        <strain evidence="2 3">MUT 4182</strain>
    </source>
</reference>
<dbReference type="EMBL" id="KN822984">
    <property type="protein sequence ID" value="KIO29356.1"/>
    <property type="molecule type" value="Genomic_DNA"/>
</dbReference>
<evidence type="ECO:0000256" key="1">
    <source>
        <dbReference type="SAM" id="MobiDB-lite"/>
    </source>
</evidence>
<sequence>MTLPREYKRYQGGDPRPAFNRVSVSLSLRIEESKSQRKSRKKHQIPQPRSAGTVFLVEPTYYVVSGRDGGNSAIVTMADSTGRGDRTIHLAA</sequence>
<proteinExistence type="predicted"/>